<dbReference type="Gene3D" id="2.60.40.1640">
    <property type="entry name" value="Conserved domain protein"/>
    <property type="match status" value="1"/>
</dbReference>
<dbReference type="Pfam" id="PF13786">
    <property type="entry name" value="DUF4179"/>
    <property type="match status" value="1"/>
</dbReference>
<reference evidence="3" key="1">
    <citation type="submission" date="2021-03" db="EMBL/GenBank/DDBJ databases">
        <title>Antimicrobial resistance genes in bacteria isolated from Japanese honey, and their potential for conferring macrolide and lincosamide resistance in the American foulbrood pathogen Paenibacillus larvae.</title>
        <authorList>
            <person name="Okamoto M."/>
            <person name="Kumagai M."/>
            <person name="Kanamori H."/>
            <person name="Takamatsu D."/>
        </authorList>
    </citation>
    <scope>NUCLEOTIDE SEQUENCE</scope>
    <source>
        <strain evidence="3">J2TS6</strain>
    </source>
</reference>
<name>A0A919XEY9_9BACL</name>
<evidence type="ECO:0000259" key="1">
    <source>
        <dbReference type="Pfam" id="PF13786"/>
    </source>
</evidence>
<organism evidence="3 4">
    <name type="scientific">Paenibacillus albilobatus</name>
    <dbReference type="NCBI Taxonomy" id="2716884"/>
    <lineage>
        <taxon>Bacteria</taxon>
        <taxon>Bacillati</taxon>
        <taxon>Bacillota</taxon>
        <taxon>Bacilli</taxon>
        <taxon>Bacillales</taxon>
        <taxon>Paenibacillaceae</taxon>
        <taxon>Paenibacillus</taxon>
    </lineage>
</organism>
<feature type="domain" description="DUF5643" evidence="2">
    <location>
        <begin position="264"/>
        <end position="394"/>
    </location>
</feature>
<dbReference type="Pfam" id="PF18705">
    <property type="entry name" value="DUF5643"/>
    <property type="match status" value="1"/>
</dbReference>
<dbReference type="EMBL" id="BORQ01000001">
    <property type="protein sequence ID" value="GIO30464.1"/>
    <property type="molecule type" value="Genomic_DNA"/>
</dbReference>
<dbReference type="RefSeq" id="WP_160040674.1">
    <property type="nucleotide sequence ID" value="NZ_BORQ01000001.1"/>
</dbReference>
<dbReference type="InterPro" id="IPR040680">
    <property type="entry name" value="DUF5643"/>
</dbReference>
<keyword evidence="4" id="KW-1185">Reference proteome</keyword>
<feature type="domain" description="DUF4179" evidence="1">
    <location>
        <begin position="57"/>
        <end position="144"/>
    </location>
</feature>
<evidence type="ECO:0008006" key="5">
    <source>
        <dbReference type="Google" id="ProtNLM"/>
    </source>
</evidence>
<evidence type="ECO:0000259" key="2">
    <source>
        <dbReference type="Pfam" id="PF18705"/>
    </source>
</evidence>
<dbReference type="Gene3D" id="2.60.40.1630">
    <property type="entry name" value="bacillus anthracis domain"/>
    <property type="match status" value="1"/>
</dbReference>
<dbReference type="InterPro" id="IPR025436">
    <property type="entry name" value="DUF4179"/>
</dbReference>
<dbReference type="AlphaFoldDB" id="A0A919XEY9"/>
<sequence>MSAWLDQTEEEQMMQIRRTVKQTKMPEVSYADRIMGRMEQMDRRSRTTTHRKGKWAKKAAISVSAAAVLGGVVLGSGFVSPVMADALKNVPYIGSVFQYNFDPSLKQASVSGLTTAPNLSVTRDGLTMSIKEVMFDGTRLAFMIERQGMDDDTVLSPYLPEGATNVSGEAPKKVPVEQQKKGYMFMPEVTIQGKTGFFGSFTDAVGKTEDGKLIRNMAMYEITSGLSEKQLPNEFNMTVKMNVSGFKEPFEFQVPVKNLAKGNVVLHPNQTQSSGSFSYTVKSIEITPVTTRLILDSKGSVPSTPEQSGEFSATKMYYDIVDQDGKPLDQKMIGYFHQNPKTEYHEDETYSPFAKKPTSITIKPYTMTVKKDWSVVEDEKGKPVKTYHKDLEMTIPVQ</sequence>
<evidence type="ECO:0000313" key="4">
    <source>
        <dbReference type="Proteomes" id="UP000679779"/>
    </source>
</evidence>
<protein>
    <recommendedName>
        <fullName evidence="5">DUF4179 domain-containing protein</fullName>
    </recommendedName>
</protein>
<comment type="caution">
    <text evidence="3">The sequence shown here is derived from an EMBL/GenBank/DDBJ whole genome shotgun (WGS) entry which is preliminary data.</text>
</comment>
<accession>A0A919XEY9</accession>
<gene>
    <name evidence="3" type="ORF">J2TS6_16050</name>
</gene>
<proteinExistence type="predicted"/>
<evidence type="ECO:0000313" key="3">
    <source>
        <dbReference type="EMBL" id="GIO30464.1"/>
    </source>
</evidence>
<dbReference type="Proteomes" id="UP000679779">
    <property type="component" value="Unassembled WGS sequence"/>
</dbReference>